<reference evidence="2" key="1">
    <citation type="submission" date="2022-03" db="EMBL/GenBank/DDBJ databases">
        <title>The complete genome sequence of a Methyloterrigena soli.</title>
        <authorList>
            <person name="Zi Z."/>
        </authorList>
    </citation>
    <scope>NUCLEOTIDE SEQUENCE</scope>
    <source>
        <strain evidence="2">M48</strain>
    </source>
</reference>
<evidence type="ECO:0000313" key="3">
    <source>
        <dbReference type="Proteomes" id="UP001156140"/>
    </source>
</evidence>
<accession>A0AA41QN79</accession>
<gene>
    <name evidence="2" type="ORF">ML536_14065</name>
</gene>
<keyword evidence="1" id="KW-0732">Signal</keyword>
<name>A0AA41QN79_9HYPH</name>
<dbReference type="Proteomes" id="UP001156140">
    <property type="component" value="Unassembled WGS sequence"/>
</dbReference>
<feature type="chain" id="PRO_5041404792" evidence="1">
    <location>
        <begin position="23"/>
        <end position="245"/>
    </location>
</feature>
<dbReference type="Gene3D" id="3.30.70.2970">
    <property type="entry name" value="Protein of unknown function (DUF541), domain 2"/>
    <property type="match status" value="1"/>
</dbReference>
<dbReference type="PANTHER" id="PTHR34387">
    <property type="entry name" value="SLR1258 PROTEIN"/>
    <property type="match status" value="1"/>
</dbReference>
<dbReference type="RefSeq" id="WP_052015070.1">
    <property type="nucleotide sequence ID" value="NZ_CP068983.1"/>
</dbReference>
<feature type="signal peptide" evidence="1">
    <location>
        <begin position="1"/>
        <end position="22"/>
    </location>
</feature>
<proteinExistence type="predicted"/>
<dbReference type="GO" id="GO:0006974">
    <property type="term" value="P:DNA damage response"/>
    <property type="evidence" value="ECO:0007669"/>
    <property type="project" value="TreeGrafter"/>
</dbReference>
<keyword evidence="3" id="KW-1185">Reference proteome</keyword>
<protein>
    <submittedName>
        <fullName evidence="2">SIMPL domain-containing protein</fullName>
    </submittedName>
</protein>
<dbReference type="InterPro" id="IPR052022">
    <property type="entry name" value="26kDa_periplasmic_antigen"/>
</dbReference>
<dbReference type="Gene3D" id="3.30.110.170">
    <property type="entry name" value="Protein of unknown function (DUF541), domain 1"/>
    <property type="match status" value="1"/>
</dbReference>
<comment type="caution">
    <text evidence="2">The sequence shown here is derived from an EMBL/GenBank/DDBJ whole genome shotgun (WGS) entry which is preliminary data.</text>
</comment>
<sequence length="245" mass="25709">MRLITALVPLALATALTAPALAQEAPRPGTISIEGRAEVSAAPDTAFVTSGVTTQGETAREALDANTKAMADLIAALKASNIEAKDIQTSGFSVNPNYVYSDERDANGYSKPPKIAGYQVSNAVTVRVRDLPSLGQVLDKAVTVGANTINGVSFTVADPSKLYDEARKAAFADAKEKADLYAEVAGVGLSRILSISENQNFNQPPQPYMMKQSMADAGASPVPVQAGEMSFSVNVSVQWELSEGK</sequence>
<evidence type="ECO:0000256" key="1">
    <source>
        <dbReference type="SAM" id="SignalP"/>
    </source>
</evidence>
<dbReference type="EMBL" id="JALAZD010000001">
    <property type="protein sequence ID" value="MCI0127950.1"/>
    <property type="molecule type" value="Genomic_DNA"/>
</dbReference>
<evidence type="ECO:0000313" key="2">
    <source>
        <dbReference type="EMBL" id="MCI0127950.1"/>
    </source>
</evidence>
<dbReference type="AlphaFoldDB" id="A0AA41QN79"/>
<dbReference type="Pfam" id="PF04402">
    <property type="entry name" value="SIMPL"/>
    <property type="match status" value="1"/>
</dbReference>
<organism evidence="2 3">
    <name type="scientific">Paradevosia shaoguanensis</name>
    <dbReference type="NCBI Taxonomy" id="1335043"/>
    <lineage>
        <taxon>Bacteria</taxon>
        <taxon>Pseudomonadati</taxon>
        <taxon>Pseudomonadota</taxon>
        <taxon>Alphaproteobacteria</taxon>
        <taxon>Hyphomicrobiales</taxon>
        <taxon>Devosiaceae</taxon>
        <taxon>Paradevosia</taxon>
    </lineage>
</organism>
<dbReference type="InterPro" id="IPR007497">
    <property type="entry name" value="SIMPL/DUF541"/>
</dbReference>
<dbReference type="PANTHER" id="PTHR34387:SF1">
    <property type="entry name" value="PERIPLASMIC IMMUNOGENIC PROTEIN"/>
    <property type="match status" value="1"/>
</dbReference>